<sequence length="61" mass="6832">MKKILLSLFIVCSIYSFGQDVDIKKGKISINKKEVATIDGKKKVYTIANIDTRVQKTNATL</sequence>
<accession>A0A427BK47</accession>
<evidence type="ECO:0000313" key="2">
    <source>
        <dbReference type="Proteomes" id="UP000267844"/>
    </source>
</evidence>
<protein>
    <submittedName>
        <fullName evidence="1">Uncharacterized protein</fullName>
    </submittedName>
</protein>
<dbReference type="AlphaFoldDB" id="A0A427BK47"/>
<dbReference type="Proteomes" id="UP000267844">
    <property type="component" value="Unassembled WGS sequence"/>
</dbReference>
<comment type="caution">
    <text evidence="1">The sequence shown here is derived from an EMBL/GenBank/DDBJ whole genome shotgun (WGS) entry which is preliminary data.</text>
</comment>
<evidence type="ECO:0000313" key="1">
    <source>
        <dbReference type="EMBL" id="RRT89791.1"/>
    </source>
</evidence>
<dbReference type="EMBL" id="RHPO01000025">
    <property type="protein sequence ID" value="RRT89791.1"/>
    <property type="molecule type" value="Genomic_DNA"/>
</dbReference>
<dbReference type="RefSeq" id="WP_125350232.1">
    <property type="nucleotide sequence ID" value="NZ_RHPN01000025.1"/>
</dbReference>
<proteinExistence type="predicted"/>
<name>A0A427BK47_9FLAO</name>
<gene>
    <name evidence="1" type="ORF">EGI89_11145</name>
</gene>
<reference evidence="1 2" key="1">
    <citation type="submission" date="2018-10" db="EMBL/GenBank/DDBJ databases">
        <title>Transmission dynamics of multidrug resistant bacteria on intensive care unit surfaces.</title>
        <authorList>
            <person name="D'Souza A.W."/>
            <person name="Potter R.F."/>
            <person name="Wallace M."/>
            <person name="Shupe A."/>
            <person name="Patel S."/>
            <person name="Sun S."/>
            <person name="Gul D."/>
            <person name="Kwon J.H."/>
            <person name="Andleeb S."/>
            <person name="Burnham C.-A.D."/>
            <person name="Dantas G."/>
        </authorList>
    </citation>
    <scope>NUCLEOTIDE SEQUENCE [LARGE SCALE GENOMIC DNA]</scope>
    <source>
        <strain evidence="1 2">WF_348</strain>
    </source>
</reference>
<organism evidence="1 2">
    <name type="scientific">Empedobacter falsenii</name>
    <dbReference type="NCBI Taxonomy" id="343874"/>
    <lineage>
        <taxon>Bacteria</taxon>
        <taxon>Pseudomonadati</taxon>
        <taxon>Bacteroidota</taxon>
        <taxon>Flavobacteriia</taxon>
        <taxon>Flavobacteriales</taxon>
        <taxon>Weeksellaceae</taxon>
        <taxon>Empedobacter</taxon>
    </lineage>
</organism>